<keyword evidence="3" id="KW-1185">Reference proteome</keyword>
<gene>
    <name evidence="2" type="ORF">EZ313_19395</name>
</gene>
<sequence>MSTESRHPIFDKWLVVQAKAHQAELIVMRAQIQEAVGAGPVPPDLLEHARTLRMRASILVPEALAEMARLADSVRWRPDEQDQEMERIARAASAHHAE</sequence>
<accession>A0A4Z0BQF4</accession>
<dbReference type="AlphaFoldDB" id="A0A4Z0BQF4"/>
<organism evidence="2 3">
    <name type="scientific">Ramlibacter henchirensis</name>
    <dbReference type="NCBI Taxonomy" id="204072"/>
    <lineage>
        <taxon>Bacteria</taxon>
        <taxon>Pseudomonadati</taxon>
        <taxon>Pseudomonadota</taxon>
        <taxon>Betaproteobacteria</taxon>
        <taxon>Burkholderiales</taxon>
        <taxon>Comamonadaceae</taxon>
        <taxon>Ramlibacter</taxon>
    </lineage>
</organism>
<evidence type="ECO:0000313" key="2">
    <source>
        <dbReference type="EMBL" id="TFZ00620.1"/>
    </source>
</evidence>
<comment type="caution">
    <text evidence="2">The sequence shown here is derived from an EMBL/GenBank/DDBJ whole genome shotgun (WGS) entry which is preliminary data.</text>
</comment>
<dbReference type="Proteomes" id="UP000298180">
    <property type="component" value="Unassembled WGS sequence"/>
</dbReference>
<evidence type="ECO:0000256" key="1">
    <source>
        <dbReference type="SAM" id="MobiDB-lite"/>
    </source>
</evidence>
<reference evidence="2 3" key="1">
    <citation type="submission" date="2019-03" db="EMBL/GenBank/DDBJ databases">
        <title>Ramlibacter henchirensis DSM 14656, whole genome shotgun sequence.</title>
        <authorList>
            <person name="Zhang X."/>
            <person name="Feng G."/>
            <person name="Zhu H."/>
        </authorList>
    </citation>
    <scope>NUCLEOTIDE SEQUENCE [LARGE SCALE GENOMIC DNA]</scope>
    <source>
        <strain evidence="2 3">DSM 14656</strain>
    </source>
</reference>
<dbReference type="EMBL" id="SMLM01000003">
    <property type="protein sequence ID" value="TFZ00620.1"/>
    <property type="molecule type" value="Genomic_DNA"/>
</dbReference>
<protein>
    <submittedName>
        <fullName evidence="2">Uncharacterized protein</fullName>
    </submittedName>
</protein>
<dbReference type="RefSeq" id="WP_135264958.1">
    <property type="nucleotide sequence ID" value="NZ_SMLM01000003.1"/>
</dbReference>
<name>A0A4Z0BQF4_9BURK</name>
<evidence type="ECO:0000313" key="3">
    <source>
        <dbReference type="Proteomes" id="UP000298180"/>
    </source>
</evidence>
<proteinExistence type="predicted"/>
<feature type="region of interest" description="Disordered" evidence="1">
    <location>
        <begin position="78"/>
        <end position="98"/>
    </location>
</feature>